<evidence type="ECO:0000256" key="2">
    <source>
        <dbReference type="ARBA" id="ARBA00022723"/>
    </source>
</evidence>
<feature type="domain" description="DDE Tnp4" evidence="3">
    <location>
        <begin position="34"/>
        <end position="89"/>
    </location>
</feature>
<evidence type="ECO:0000259" key="3">
    <source>
        <dbReference type="Pfam" id="PF13359"/>
    </source>
</evidence>
<accession>A0A151IQ14</accession>
<evidence type="ECO:0000313" key="5">
    <source>
        <dbReference type="Proteomes" id="UP000078542"/>
    </source>
</evidence>
<protein>
    <recommendedName>
        <fullName evidence="3">DDE Tnp4 domain-containing protein</fullName>
    </recommendedName>
</protein>
<evidence type="ECO:0000313" key="4">
    <source>
        <dbReference type="EMBL" id="KYN08254.1"/>
    </source>
</evidence>
<comment type="cofactor">
    <cofactor evidence="1">
        <name>a divalent metal cation</name>
        <dbReference type="ChEBI" id="CHEBI:60240"/>
    </cofactor>
</comment>
<dbReference type="GO" id="GO:0046872">
    <property type="term" value="F:metal ion binding"/>
    <property type="evidence" value="ECO:0007669"/>
    <property type="project" value="UniProtKB-KW"/>
</dbReference>
<name>A0A151IQ14_9HYME</name>
<evidence type="ECO:0000256" key="1">
    <source>
        <dbReference type="ARBA" id="ARBA00001968"/>
    </source>
</evidence>
<keyword evidence="2" id="KW-0479">Metal-binding</keyword>
<reference evidence="4 5" key="1">
    <citation type="submission" date="2016-03" db="EMBL/GenBank/DDBJ databases">
        <title>Cyphomyrmex costatus WGS genome.</title>
        <authorList>
            <person name="Nygaard S."/>
            <person name="Hu H."/>
            <person name="Boomsma J."/>
            <person name="Zhang G."/>
        </authorList>
    </citation>
    <scope>NUCLEOTIDE SEQUENCE [LARGE SCALE GENOMIC DNA]</scope>
    <source>
        <strain evidence="4">MS0001</strain>
        <tissue evidence="4">Whole body</tissue>
    </source>
</reference>
<gene>
    <name evidence="4" type="ORF">ALC62_00765</name>
</gene>
<dbReference type="Proteomes" id="UP000078542">
    <property type="component" value="Unassembled WGS sequence"/>
</dbReference>
<sequence>MEKFEFRVLIKHKLIKMFRKRKQNWNFPHCIGAIDGKHIELQAPPHSGSTFYNYKGTHSIVLLAISDANCCFTIVDIGAEGRCSDGGIFCCTSRCNKILFWDSIRSKGWNPRGKRGKWSRL</sequence>
<dbReference type="Pfam" id="PF13359">
    <property type="entry name" value="DDE_Tnp_4"/>
    <property type="match status" value="1"/>
</dbReference>
<dbReference type="InterPro" id="IPR027806">
    <property type="entry name" value="HARBI1_dom"/>
</dbReference>
<proteinExistence type="predicted"/>
<organism evidence="4 5">
    <name type="scientific">Cyphomyrmex costatus</name>
    <dbReference type="NCBI Taxonomy" id="456900"/>
    <lineage>
        <taxon>Eukaryota</taxon>
        <taxon>Metazoa</taxon>
        <taxon>Ecdysozoa</taxon>
        <taxon>Arthropoda</taxon>
        <taxon>Hexapoda</taxon>
        <taxon>Insecta</taxon>
        <taxon>Pterygota</taxon>
        <taxon>Neoptera</taxon>
        <taxon>Endopterygota</taxon>
        <taxon>Hymenoptera</taxon>
        <taxon>Apocrita</taxon>
        <taxon>Aculeata</taxon>
        <taxon>Formicoidea</taxon>
        <taxon>Formicidae</taxon>
        <taxon>Myrmicinae</taxon>
        <taxon>Cyphomyrmex</taxon>
    </lineage>
</organism>
<keyword evidence="5" id="KW-1185">Reference proteome</keyword>
<dbReference type="STRING" id="456900.A0A151IQ14"/>
<dbReference type="EMBL" id="KQ976795">
    <property type="protein sequence ID" value="KYN08254.1"/>
    <property type="molecule type" value="Genomic_DNA"/>
</dbReference>
<dbReference type="AlphaFoldDB" id="A0A151IQ14"/>